<reference evidence="4" key="2">
    <citation type="submission" date="2020-12" db="EMBL/GenBank/DDBJ databases">
        <authorList>
            <person name="Kanost M."/>
        </authorList>
    </citation>
    <scope>NUCLEOTIDE SEQUENCE</scope>
</reference>
<keyword evidence="5" id="KW-1185">Reference proteome</keyword>
<accession>A0A922CPY3</accession>
<dbReference type="Proteomes" id="UP000791440">
    <property type="component" value="Unassembled WGS sequence"/>
</dbReference>
<dbReference type="GO" id="GO:0015031">
    <property type="term" value="P:protein transport"/>
    <property type="evidence" value="ECO:0007669"/>
    <property type="project" value="TreeGrafter"/>
</dbReference>
<feature type="region of interest" description="Disordered" evidence="2">
    <location>
        <begin position="350"/>
        <end position="369"/>
    </location>
</feature>
<evidence type="ECO:0000313" key="5">
    <source>
        <dbReference type="Proteomes" id="UP000791440"/>
    </source>
</evidence>
<proteinExistence type="predicted"/>
<dbReference type="AlphaFoldDB" id="A0A922CPY3"/>
<evidence type="ECO:0000313" key="4">
    <source>
        <dbReference type="EMBL" id="KAG6453951.1"/>
    </source>
</evidence>
<dbReference type="Pfam" id="PF00339">
    <property type="entry name" value="Arrestin_N"/>
    <property type="match status" value="1"/>
</dbReference>
<dbReference type="GO" id="GO:0005737">
    <property type="term" value="C:cytoplasm"/>
    <property type="evidence" value="ECO:0007669"/>
    <property type="project" value="TreeGrafter"/>
</dbReference>
<dbReference type="PANTHER" id="PTHR11188:SF176">
    <property type="entry name" value="ARRESTIN DOMAIN-CONTAINING PROTEIN 1"/>
    <property type="match status" value="1"/>
</dbReference>
<name>A0A922CPY3_MANSE</name>
<dbReference type="Pfam" id="PF02752">
    <property type="entry name" value="Arrestin_C"/>
    <property type="match status" value="1"/>
</dbReference>
<dbReference type="PANTHER" id="PTHR11188">
    <property type="entry name" value="ARRESTIN DOMAIN CONTAINING PROTEIN"/>
    <property type="match status" value="1"/>
</dbReference>
<sequence length="369" mass="40405">MILSTMSAMMKSSISQLPEGPQEFQFSYQIPHTAPSSFEGETGSVTYRMTVHMHYPDPSKPKEDIIVPFQVVAPLDLNLGSLALKQPIEMEFEEVYGCDCICSPSPVSVRVRLPVSGYCPGQTIPISIEVQNDSSVEVRRLIFQLTSKECYRSNEPIAEHMPPERVLVTVKKGPVLGNSKRNFTCEMVVPDMIVPNLDNCGIIDLGYFFKTTIKLSGCKDDLQDESEICLGLVPLKSFTEGEYVHPMVHSLPKEPIPNPQSEHVSPGFVEPSNTPYSTKTQFDPFQNSPTPNKRPPGYVGSTEHISLNVAPTHEIGFVVPDGSGQQPYPNPVNPYPPYPGNMPAQYPYPGNPGVPLGVGAAPSAPPAYS</sequence>
<gene>
    <name evidence="4" type="ORF">O3G_MSEX008424</name>
</gene>
<feature type="region of interest" description="Disordered" evidence="2">
    <location>
        <begin position="256"/>
        <end position="295"/>
    </location>
</feature>
<keyword evidence="1" id="KW-0716">Sensory transduction</keyword>
<evidence type="ECO:0000256" key="1">
    <source>
        <dbReference type="ARBA" id="ARBA00022606"/>
    </source>
</evidence>
<dbReference type="InterPro" id="IPR011021">
    <property type="entry name" value="Arrestin-like_N"/>
</dbReference>
<reference evidence="4" key="1">
    <citation type="journal article" date="2016" name="Insect Biochem. Mol. Biol.">
        <title>Multifaceted biological insights from a draft genome sequence of the tobacco hornworm moth, Manduca sexta.</title>
        <authorList>
            <person name="Kanost M.R."/>
            <person name="Arrese E.L."/>
            <person name="Cao X."/>
            <person name="Chen Y.R."/>
            <person name="Chellapilla S."/>
            <person name="Goldsmith M.R."/>
            <person name="Grosse-Wilde E."/>
            <person name="Heckel D.G."/>
            <person name="Herndon N."/>
            <person name="Jiang H."/>
            <person name="Papanicolaou A."/>
            <person name="Qu J."/>
            <person name="Soulages J.L."/>
            <person name="Vogel H."/>
            <person name="Walters J."/>
            <person name="Waterhouse R.M."/>
            <person name="Ahn S.J."/>
            <person name="Almeida F.C."/>
            <person name="An C."/>
            <person name="Aqrawi P."/>
            <person name="Bretschneider A."/>
            <person name="Bryant W.B."/>
            <person name="Bucks S."/>
            <person name="Chao H."/>
            <person name="Chevignon G."/>
            <person name="Christen J.M."/>
            <person name="Clarke D.F."/>
            <person name="Dittmer N.T."/>
            <person name="Ferguson L.C.F."/>
            <person name="Garavelou S."/>
            <person name="Gordon K.H.J."/>
            <person name="Gunaratna R.T."/>
            <person name="Han Y."/>
            <person name="Hauser F."/>
            <person name="He Y."/>
            <person name="Heidel-Fischer H."/>
            <person name="Hirsh A."/>
            <person name="Hu Y."/>
            <person name="Jiang H."/>
            <person name="Kalra D."/>
            <person name="Klinner C."/>
            <person name="Konig C."/>
            <person name="Kovar C."/>
            <person name="Kroll A.R."/>
            <person name="Kuwar S.S."/>
            <person name="Lee S.L."/>
            <person name="Lehman R."/>
            <person name="Li K."/>
            <person name="Li Z."/>
            <person name="Liang H."/>
            <person name="Lovelace S."/>
            <person name="Lu Z."/>
            <person name="Mansfield J.H."/>
            <person name="McCulloch K.J."/>
            <person name="Mathew T."/>
            <person name="Morton B."/>
            <person name="Muzny D.M."/>
            <person name="Neunemann D."/>
            <person name="Ongeri F."/>
            <person name="Pauchet Y."/>
            <person name="Pu L.L."/>
            <person name="Pyrousis I."/>
            <person name="Rao X.J."/>
            <person name="Redding A."/>
            <person name="Roesel C."/>
            <person name="Sanchez-Gracia A."/>
            <person name="Schaack S."/>
            <person name="Shukla A."/>
            <person name="Tetreau G."/>
            <person name="Wang Y."/>
            <person name="Xiong G.H."/>
            <person name="Traut W."/>
            <person name="Walsh T.K."/>
            <person name="Worley K.C."/>
            <person name="Wu D."/>
            <person name="Wu W."/>
            <person name="Wu Y.Q."/>
            <person name="Zhang X."/>
            <person name="Zou Z."/>
            <person name="Zucker H."/>
            <person name="Briscoe A.D."/>
            <person name="Burmester T."/>
            <person name="Clem R.J."/>
            <person name="Feyereisen R."/>
            <person name="Grimmelikhuijzen C.J.P."/>
            <person name="Hamodrakas S.J."/>
            <person name="Hansson B.S."/>
            <person name="Huguet E."/>
            <person name="Jermiin L.S."/>
            <person name="Lan Q."/>
            <person name="Lehman H.K."/>
            <person name="Lorenzen M."/>
            <person name="Merzendorfer H."/>
            <person name="Michalopoulos I."/>
            <person name="Morton D.B."/>
            <person name="Muthukrishnan S."/>
            <person name="Oakeshott J.G."/>
            <person name="Palmer W."/>
            <person name="Park Y."/>
            <person name="Passarelli A.L."/>
            <person name="Rozas J."/>
            <person name="Schwartz L.M."/>
            <person name="Smith W."/>
            <person name="Southgate A."/>
            <person name="Vilcinskas A."/>
            <person name="Vogt R."/>
            <person name="Wang P."/>
            <person name="Werren J."/>
            <person name="Yu X.Q."/>
            <person name="Zhou J.J."/>
            <person name="Brown S.J."/>
            <person name="Scherer S.E."/>
            <person name="Richards S."/>
            <person name="Blissard G.W."/>
        </authorList>
    </citation>
    <scope>NUCLEOTIDE SEQUENCE</scope>
</reference>
<dbReference type="SMART" id="SM01017">
    <property type="entry name" value="Arrestin_C"/>
    <property type="match status" value="1"/>
</dbReference>
<feature type="domain" description="Arrestin C-terminal-like" evidence="3">
    <location>
        <begin position="103"/>
        <end position="235"/>
    </location>
</feature>
<evidence type="ECO:0000256" key="2">
    <source>
        <dbReference type="SAM" id="MobiDB-lite"/>
    </source>
</evidence>
<feature type="compositionally biased region" description="Polar residues" evidence="2">
    <location>
        <begin position="271"/>
        <end position="291"/>
    </location>
</feature>
<dbReference type="InterPro" id="IPR050357">
    <property type="entry name" value="Arrestin_domain-protein"/>
</dbReference>
<evidence type="ECO:0000259" key="3">
    <source>
        <dbReference type="SMART" id="SM01017"/>
    </source>
</evidence>
<organism evidence="4 5">
    <name type="scientific">Manduca sexta</name>
    <name type="common">Tobacco hawkmoth</name>
    <name type="synonym">Tobacco hornworm</name>
    <dbReference type="NCBI Taxonomy" id="7130"/>
    <lineage>
        <taxon>Eukaryota</taxon>
        <taxon>Metazoa</taxon>
        <taxon>Ecdysozoa</taxon>
        <taxon>Arthropoda</taxon>
        <taxon>Hexapoda</taxon>
        <taxon>Insecta</taxon>
        <taxon>Pterygota</taxon>
        <taxon>Neoptera</taxon>
        <taxon>Endopterygota</taxon>
        <taxon>Lepidoptera</taxon>
        <taxon>Glossata</taxon>
        <taxon>Ditrysia</taxon>
        <taxon>Bombycoidea</taxon>
        <taxon>Sphingidae</taxon>
        <taxon>Sphinginae</taxon>
        <taxon>Sphingini</taxon>
        <taxon>Manduca</taxon>
    </lineage>
</organism>
<dbReference type="InterPro" id="IPR011022">
    <property type="entry name" value="Arrestin_C-like"/>
</dbReference>
<comment type="caution">
    <text evidence="4">The sequence shown here is derived from an EMBL/GenBank/DDBJ whole genome shotgun (WGS) entry which is preliminary data.</text>
</comment>
<protein>
    <recommendedName>
        <fullName evidence="3">Arrestin C-terminal-like domain-containing protein</fullName>
    </recommendedName>
</protein>
<dbReference type="EMBL" id="JH668454">
    <property type="protein sequence ID" value="KAG6453951.1"/>
    <property type="molecule type" value="Genomic_DNA"/>
</dbReference>